<keyword evidence="1" id="KW-1133">Transmembrane helix</keyword>
<dbReference type="Pfam" id="PF25589">
    <property type="entry name" value="DUF7935"/>
    <property type="match status" value="1"/>
</dbReference>
<dbReference type="Proteomes" id="UP000007463">
    <property type="component" value="Chromosome"/>
</dbReference>
<dbReference type="HOGENOM" id="CLU_120969_0_0_10"/>
<dbReference type="eggNOG" id="ENOG502ZBUH">
    <property type="taxonomic scope" value="Bacteria"/>
</dbReference>
<proteinExistence type="predicted"/>
<gene>
    <name evidence="2" type="ordered locus">Fluta_2017</name>
</gene>
<keyword evidence="1" id="KW-0472">Membrane</keyword>
<evidence type="ECO:0000313" key="2">
    <source>
        <dbReference type="EMBL" id="AEA44003.1"/>
    </source>
</evidence>
<protein>
    <submittedName>
        <fullName evidence="2">Uncharacterized protein</fullName>
    </submittedName>
</protein>
<dbReference type="EMBL" id="CP002542">
    <property type="protein sequence ID" value="AEA44003.1"/>
    <property type="molecule type" value="Genomic_DNA"/>
</dbReference>
<keyword evidence="3" id="KW-1185">Reference proteome</keyword>
<feature type="transmembrane region" description="Helical" evidence="1">
    <location>
        <begin position="6"/>
        <end position="29"/>
    </location>
</feature>
<organism evidence="2 3">
    <name type="scientific">Fluviicola taffensis (strain DSM 16823 / NCIMB 13979 / RW262)</name>
    <dbReference type="NCBI Taxonomy" id="755732"/>
    <lineage>
        <taxon>Bacteria</taxon>
        <taxon>Pseudomonadati</taxon>
        <taxon>Bacteroidota</taxon>
        <taxon>Flavobacteriia</taxon>
        <taxon>Flavobacteriales</taxon>
        <taxon>Crocinitomicaceae</taxon>
        <taxon>Fluviicola</taxon>
    </lineage>
</organism>
<dbReference type="AlphaFoldDB" id="F2IKA0"/>
<evidence type="ECO:0000256" key="1">
    <source>
        <dbReference type="SAM" id="Phobius"/>
    </source>
</evidence>
<dbReference type="RefSeq" id="WP_013686773.1">
    <property type="nucleotide sequence ID" value="NC_015321.1"/>
</dbReference>
<keyword evidence="1" id="KW-0812">Transmembrane</keyword>
<dbReference type="OrthoDB" id="1493032at2"/>
<name>F2IKA0_FLUTR</name>
<dbReference type="InterPro" id="IPR057695">
    <property type="entry name" value="DUF7935"/>
</dbReference>
<evidence type="ECO:0000313" key="3">
    <source>
        <dbReference type="Proteomes" id="UP000007463"/>
    </source>
</evidence>
<reference evidence="2 3" key="1">
    <citation type="journal article" date="2011" name="Stand. Genomic Sci.">
        <title>Complete genome sequence of the gliding freshwater bacterium Fluviicola taffensis type strain (RW262).</title>
        <authorList>
            <person name="Woyke T."/>
            <person name="Chertkov O."/>
            <person name="Lapidus A."/>
            <person name="Nolan M."/>
            <person name="Lucas S."/>
            <person name="Del Rio T.G."/>
            <person name="Tice H."/>
            <person name="Cheng J.F."/>
            <person name="Tapia R."/>
            <person name="Han C."/>
            <person name="Goodwin L."/>
            <person name="Pitluck S."/>
            <person name="Liolios K."/>
            <person name="Pagani I."/>
            <person name="Ivanova N."/>
            <person name="Huntemann M."/>
            <person name="Mavromatis K."/>
            <person name="Mikhailova N."/>
            <person name="Pati A."/>
            <person name="Chen A."/>
            <person name="Palaniappan K."/>
            <person name="Land M."/>
            <person name="Hauser L."/>
            <person name="Brambilla E.M."/>
            <person name="Rohde M."/>
            <person name="Mwirichia R."/>
            <person name="Sikorski J."/>
            <person name="Tindall B.J."/>
            <person name="Goker M."/>
            <person name="Bristow J."/>
            <person name="Eisen J.A."/>
            <person name="Markowitz V."/>
            <person name="Hugenholtz P."/>
            <person name="Klenk H.P."/>
            <person name="Kyrpides N.C."/>
        </authorList>
    </citation>
    <scope>NUCLEOTIDE SEQUENCE [LARGE SCALE GENOMIC DNA]</scope>
    <source>
        <strain evidence="3">DSM 16823 / RW262 / RW262</strain>
    </source>
</reference>
<sequence>MHFFVGIIFPLLISIISGGGVLLMAYLFLKKTGDREIRAAQIELKKERQKHFLPMRVEAYQRAALLMERIHPGSLVMRLHNPGLPARKLQTDLLQAIREEYDHNVSQQMFVSPQSWEMVKNSKEETIKIINLAGNQMDATALSTDLAAKIFEINAEVGKLPTEITVEYLRKELQELF</sequence>
<dbReference type="STRING" id="755732.Fluta_2017"/>
<reference evidence="3" key="2">
    <citation type="submission" date="2011-02" db="EMBL/GenBank/DDBJ databases">
        <title>The complete genome of Fluviicola taffensis DSM 16823.</title>
        <authorList>
            <consortium name="US DOE Joint Genome Institute (JGI-PGF)"/>
            <person name="Lucas S."/>
            <person name="Copeland A."/>
            <person name="Lapidus A."/>
            <person name="Bruce D."/>
            <person name="Goodwin L."/>
            <person name="Pitluck S."/>
            <person name="Kyrpides N."/>
            <person name="Mavromatis K."/>
            <person name="Ivanova N."/>
            <person name="Mikhailova N."/>
            <person name="Pagani I."/>
            <person name="Chertkov O."/>
            <person name="Detter J.C."/>
            <person name="Han C."/>
            <person name="Tapia R."/>
            <person name="Land M."/>
            <person name="Hauser L."/>
            <person name="Markowitz V."/>
            <person name="Cheng J.-F."/>
            <person name="Hugenholtz P."/>
            <person name="Woyke T."/>
            <person name="Wu D."/>
            <person name="Tindall B."/>
            <person name="Pomrenke H.G."/>
            <person name="Brambilla E."/>
            <person name="Klenk H.-P."/>
            <person name="Eisen J.A."/>
        </authorList>
    </citation>
    <scope>NUCLEOTIDE SEQUENCE [LARGE SCALE GENOMIC DNA]</scope>
    <source>
        <strain evidence="3">DSM 16823 / RW262 / RW262</strain>
    </source>
</reference>
<accession>F2IKA0</accession>
<dbReference type="KEGG" id="fte:Fluta_2017"/>